<evidence type="ECO:0000313" key="10">
    <source>
        <dbReference type="Proteomes" id="UP000708338"/>
    </source>
</evidence>
<comment type="similarity">
    <text evidence="7">Belongs to the binding-protein-dependent transport system permease family.</text>
</comment>
<dbReference type="PANTHER" id="PTHR43005:SF1">
    <property type="entry name" value="SPERMIDINE_PUTRESCINE TRANSPORT SYSTEM PERMEASE PROTEIN"/>
    <property type="match status" value="1"/>
</dbReference>
<evidence type="ECO:0000313" key="9">
    <source>
        <dbReference type="EMBL" id="MBT9809078.1"/>
    </source>
</evidence>
<dbReference type="Pfam" id="PF00528">
    <property type="entry name" value="BPD_transp_1"/>
    <property type="match status" value="1"/>
</dbReference>
<evidence type="ECO:0000256" key="3">
    <source>
        <dbReference type="ARBA" id="ARBA00022475"/>
    </source>
</evidence>
<comment type="subcellular location">
    <subcellularLocation>
        <location evidence="1 7">Cell membrane</location>
        <topology evidence="1 7">Multi-pass membrane protein</topology>
    </subcellularLocation>
</comment>
<feature type="transmembrane region" description="Helical" evidence="7">
    <location>
        <begin position="270"/>
        <end position="291"/>
    </location>
</feature>
<dbReference type="InterPro" id="IPR035906">
    <property type="entry name" value="MetI-like_sf"/>
</dbReference>
<feature type="domain" description="ABC transmembrane type-1" evidence="8">
    <location>
        <begin position="77"/>
        <end position="291"/>
    </location>
</feature>
<proteinExistence type="inferred from homology"/>
<keyword evidence="6 7" id="KW-0472">Membrane</keyword>
<dbReference type="GO" id="GO:0005886">
    <property type="term" value="C:plasma membrane"/>
    <property type="evidence" value="ECO:0007669"/>
    <property type="project" value="UniProtKB-SubCell"/>
</dbReference>
<dbReference type="GO" id="GO:0055085">
    <property type="term" value="P:transmembrane transport"/>
    <property type="evidence" value="ECO:0007669"/>
    <property type="project" value="InterPro"/>
</dbReference>
<reference evidence="9" key="1">
    <citation type="journal article" date="2021" name="Gut Microbes">
        <title>A synthetic consortium of 100 gut commensals modulates the composition and function in a colon model of the microbiome of elderly subjects.</title>
        <authorList>
            <person name="Perez M."/>
            <person name="Ntemiri A."/>
            <person name="Tan H."/>
            <person name="Harris H.M.B."/>
            <person name="Roager H.M."/>
            <person name="Ribiere C."/>
            <person name="O'Toole P.W."/>
        </authorList>
    </citation>
    <scope>NUCLEOTIDE SEQUENCE</scope>
    <source>
        <strain evidence="9">MCC335</strain>
    </source>
</reference>
<keyword evidence="4 7" id="KW-0812">Transmembrane</keyword>
<evidence type="ECO:0000259" key="8">
    <source>
        <dbReference type="PROSITE" id="PS50928"/>
    </source>
</evidence>
<evidence type="ECO:0000256" key="7">
    <source>
        <dbReference type="RuleBase" id="RU363032"/>
    </source>
</evidence>
<sequence length="299" mass="33673">MQAKTSIQPKRSRRFNSVQGPAFITPTLAVLLVIITYPLLYGVYISLFNTNLVNKWQFVGGKYYASILQNKEFYESVWITLKYTIFVVAGHFVLGMILATIINKPFPGRLLFRTILLLPWVMPDVSIALIFKWIFNPVYGIANQILQDIGLIHAPIEWFSVGTTAFISVVVISIWKGYPLIMLLILAGLQSISENLTEAAKIDGASTWQIQRYIVLPGLKPVMLSALILDTVWWFKHFTIVWITTNGGPDGATNLLSISIFKEAFDNLRFGKAAALAVLVFFICYVIGVVYRKVLDNET</sequence>
<evidence type="ECO:0000256" key="4">
    <source>
        <dbReference type="ARBA" id="ARBA00022692"/>
    </source>
</evidence>
<dbReference type="EMBL" id="WQPS01000005">
    <property type="protein sequence ID" value="MBT9809078.1"/>
    <property type="molecule type" value="Genomic_DNA"/>
</dbReference>
<comment type="caution">
    <text evidence="9">The sequence shown here is derived from an EMBL/GenBank/DDBJ whole genome shotgun (WGS) entry which is preliminary data.</text>
</comment>
<organism evidence="9 10">
    <name type="scientific">Enterocloster citroniae</name>
    <dbReference type="NCBI Taxonomy" id="358743"/>
    <lineage>
        <taxon>Bacteria</taxon>
        <taxon>Bacillati</taxon>
        <taxon>Bacillota</taxon>
        <taxon>Clostridia</taxon>
        <taxon>Lachnospirales</taxon>
        <taxon>Lachnospiraceae</taxon>
        <taxon>Enterocloster</taxon>
    </lineage>
</organism>
<protein>
    <submittedName>
        <fullName evidence="9">ABC transporter permease subunit</fullName>
    </submittedName>
</protein>
<dbReference type="Proteomes" id="UP000708338">
    <property type="component" value="Unassembled WGS sequence"/>
</dbReference>
<dbReference type="CDD" id="cd06261">
    <property type="entry name" value="TM_PBP2"/>
    <property type="match status" value="1"/>
</dbReference>
<evidence type="ECO:0000256" key="1">
    <source>
        <dbReference type="ARBA" id="ARBA00004651"/>
    </source>
</evidence>
<keyword evidence="5 7" id="KW-1133">Transmembrane helix</keyword>
<dbReference type="PANTHER" id="PTHR43005">
    <property type="entry name" value="BLR7065 PROTEIN"/>
    <property type="match status" value="1"/>
</dbReference>
<dbReference type="RefSeq" id="WP_117450369.1">
    <property type="nucleotide sequence ID" value="NZ_CABJDD010000001.1"/>
</dbReference>
<dbReference type="InterPro" id="IPR000515">
    <property type="entry name" value="MetI-like"/>
</dbReference>
<keyword evidence="2 7" id="KW-0813">Transport</keyword>
<gene>
    <name evidence="9" type="ORF">GPL26_05385</name>
</gene>
<dbReference type="AlphaFoldDB" id="A0AA41FCU8"/>
<feature type="transmembrane region" description="Helical" evidence="7">
    <location>
        <begin position="114"/>
        <end position="135"/>
    </location>
</feature>
<evidence type="ECO:0000256" key="6">
    <source>
        <dbReference type="ARBA" id="ARBA00023136"/>
    </source>
</evidence>
<evidence type="ECO:0000256" key="2">
    <source>
        <dbReference type="ARBA" id="ARBA00022448"/>
    </source>
</evidence>
<name>A0AA41FCU8_9FIRM</name>
<feature type="transmembrane region" description="Helical" evidence="7">
    <location>
        <begin position="21"/>
        <end position="44"/>
    </location>
</feature>
<dbReference type="PROSITE" id="PS50928">
    <property type="entry name" value="ABC_TM1"/>
    <property type="match status" value="1"/>
</dbReference>
<accession>A0AA41FCU8</accession>
<dbReference type="Gene3D" id="1.10.3720.10">
    <property type="entry name" value="MetI-like"/>
    <property type="match status" value="1"/>
</dbReference>
<evidence type="ECO:0000256" key="5">
    <source>
        <dbReference type="ARBA" id="ARBA00022989"/>
    </source>
</evidence>
<keyword evidence="3" id="KW-1003">Cell membrane</keyword>
<dbReference type="SUPFAM" id="SSF161098">
    <property type="entry name" value="MetI-like"/>
    <property type="match status" value="1"/>
</dbReference>
<feature type="transmembrane region" description="Helical" evidence="7">
    <location>
        <begin position="83"/>
        <end position="102"/>
    </location>
</feature>